<organism evidence="1 2">
    <name type="scientific">Carpinus fangiana</name>
    <dbReference type="NCBI Taxonomy" id="176857"/>
    <lineage>
        <taxon>Eukaryota</taxon>
        <taxon>Viridiplantae</taxon>
        <taxon>Streptophyta</taxon>
        <taxon>Embryophyta</taxon>
        <taxon>Tracheophyta</taxon>
        <taxon>Spermatophyta</taxon>
        <taxon>Magnoliopsida</taxon>
        <taxon>eudicotyledons</taxon>
        <taxon>Gunneridae</taxon>
        <taxon>Pentapetalae</taxon>
        <taxon>rosids</taxon>
        <taxon>fabids</taxon>
        <taxon>Fagales</taxon>
        <taxon>Betulaceae</taxon>
        <taxon>Carpinus</taxon>
    </lineage>
</organism>
<proteinExistence type="predicted"/>
<gene>
    <name evidence="1" type="ORF">FH972_003984</name>
</gene>
<sequence>MGMGGQGWFGGGFDEDRVGLRESGCGNEGSVVECGDDLQREIDGGHDVGHDGLEKPKGQSGYCARTRSMRAWSC</sequence>
<name>A0A5N6QM75_9ROSI</name>
<dbReference type="EMBL" id="CM017321">
    <property type="protein sequence ID" value="KAE7999571.1"/>
    <property type="molecule type" value="Genomic_DNA"/>
</dbReference>
<evidence type="ECO:0000313" key="1">
    <source>
        <dbReference type="EMBL" id="KAE7999571.1"/>
    </source>
</evidence>
<evidence type="ECO:0000313" key="2">
    <source>
        <dbReference type="Proteomes" id="UP000327013"/>
    </source>
</evidence>
<keyword evidence="2" id="KW-1185">Reference proteome</keyword>
<protein>
    <submittedName>
        <fullName evidence="1">Uncharacterized protein</fullName>
    </submittedName>
</protein>
<accession>A0A5N6QM75</accession>
<dbReference type="AlphaFoldDB" id="A0A5N6QM75"/>
<dbReference type="Proteomes" id="UP000327013">
    <property type="component" value="Chromosome 1"/>
</dbReference>
<reference evidence="1 2" key="1">
    <citation type="submission" date="2019-06" db="EMBL/GenBank/DDBJ databases">
        <title>A chromosomal-level reference genome of Carpinus fangiana (Coryloideae, Betulaceae).</title>
        <authorList>
            <person name="Yang X."/>
            <person name="Wang Z."/>
            <person name="Zhang L."/>
            <person name="Hao G."/>
            <person name="Liu J."/>
            <person name="Yang Y."/>
        </authorList>
    </citation>
    <scope>NUCLEOTIDE SEQUENCE [LARGE SCALE GENOMIC DNA]</scope>
    <source>
        <strain evidence="1">Cfa_2016G</strain>
        <tissue evidence="1">Leaf</tissue>
    </source>
</reference>